<name>E3BPG3_9VIBR</name>
<gene>
    <name evidence="4" type="ORF">VIBC2010_04047</name>
</gene>
<accession>E3BPG3</accession>
<dbReference type="Pfam" id="PF05130">
    <property type="entry name" value="FlgN"/>
    <property type="match status" value="1"/>
</dbReference>
<comment type="caution">
    <text evidence="4">The sequence shown here is derived from an EMBL/GenBank/DDBJ whole genome shotgun (WGS) entry which is preliminary data.</text>
</comment>
<dbReference type="InterPro" id="IPR007809">
    <property type="entry name" value="FlgN-like"/>
</dbReference>
<comment type="similarity">
    <text evidence="2">Belongs to the FlgN family.</text>
</comment>
<dbReference type="EMBL" id="AEIU01000108">
    <property type="protein sequence ID" value="EFP95052.1"/>
    <property type="molecule type" value="Genomic_DNA"/>
</dbReference>
<evidence type="ECO:0000256" key="2">
    <source>
        <dbReference type="ARBA" id="ARBA00007703"/>
    </source>
</evidence>
<dbReference type="OrthoDB" id="5874663at2"/>
<dbReference type="STRING" id="796620.VIBC2010_04047"/>
<evidence type="ECO:0000313" key="4">
    <source>
        <dbReference type="EMBL" id="EFP95052.1"/>
    </source>
</evidence>
<reference evidence="4 5" key="1">
    <citation type="journal article" date="2012" name="Int. J. Syst. Evol. Microbiol.">
        <title>Vibrio caribbeanicus sp. nov., isolated from the marine sponge Scleritoderma cyanea.</title>
        <authorList>
            <person name="Hoffmann M."/>
            <person name="Monday S.R."/>
            <person name="Allard M.W."/>
            <person name="Strain E.A."/>
            <person name="Whittaker P."/>
            <person name="Naum M."/>
            <person name="McCarthy P.J."/>
            <person name="Lopez J.V."/>
            <person name="Fischer M."/>
            <person name="Brown E.W."/>
        </authorList>
    </citation>
    <scope>NUCLEOTIDE SEQUENCE [LARGE SCALE GENOMIC DNA]</scope>
    <source>
        <strain evidence="4 5">ATCC BAA-2122</strain>
    </source>
</reference>
<evidence type="ECO:0008006" key="6">
    <source>
        <dbReference type="Google" id="ProtNLM"/>
    </source>
</evidence>
<dbReference type="AlphaFoldDB" id="E3BPG3"/>
<keyword evidence="5" id="KW-1185">Reference proteome</keyword>
<evidence type="ECO:0000256" key="1">
    <source>
        <dbReference type="ARBA" id="ARBA00002397"/>
    </source>
</evidence>
<protein>
    <recommendedName>
        <fullName evidence="6">LfgN</fullName>
    </recommendedName>
</protein>
<evidence type="ECO:0000256" key="3">
    <source>
        <dbReference type="ARBA" id="ARBA00022795"/>
    </source>
</evidence>
<evidence type="ECO:0000313" key="5">
    <source>
        <dbReference type="Proteomes" id="UP000002943"/>
    </source>
</evidence>
<dbReference type="InterPro" id="IPR036679">
    <property type="entry name" value="FlgN-like_sf"/>
</dbReference>
<dbReference type="Gene3D" id="1.20.58.300">
    <property type="entry name" value="FlgN-like"/>
    <property type="match status" value="1"/>
</dbReference>
<dbReference type="eggNOG" id="ENOG50337DD">
    <property type="taxonomic scope" value="Bacteria"/>
</dbReference>
<proteinExistence type="inferred from homology"/>
<dbReference type="GO" id="GO:0044780">
    <property type="term" value="P:bacterial-type flagellum assembly"/>
    <property type="evidence" value="ECO:0007669"/>
    <property type="project" value="InterPro"/>
</dbReference>
<organism evidence="4 5">
    <name type="scientific">Vibrio caribbeanicus ATCC BAA-2122</name>
    <dbReference type="NCBI Taxonomy" id="796620"/>
    <lineage>
        <taxon>Bacteria</taxon>
        <taxon>Pseudomonadati</taxon>
        <taxon>Pseudomonadota</taxon>
        <taxon>Gammaproteobacteria</taxon>
        <taxon>Vibrionales</taxon>
        <taxon>Vibrionaceae</taxon>
        <taxon>Vibrio</taxon>
    </lineage>
</organism>
<keyword evidence="3" id="KW-1005">Bacterial flagellum biogenesis</keyword>
<dbReference type="RefSeq" id="WP_009603066.1">
    <property type="nucleotide sequence ID" value="NZ_AEIU01000108.1"/>
</dbReference>
<dbReference type="Proteomes" id="UP000002943">
    <property type="component" value="Unassembled WGS sequence"/>
</dbReference>
<dbReference type="SUPFAM" id="SSF140566">
    <property type="entry name" value="FlgN-like"/>
    <property type="match status" value="1"/>
</dbReference>
<comment type="function">
    <text evidence="1">Required for the efficient initiation of filament assembly.</text>
</comment>
<sequence length="144" mass="16059">MASDATRLAKDFINTISEDITLYRQLKQILSEQHQAYIDFDDQCLLNNLSLQEPLLESLGKHASLRESIMGKLGLPNSRVGVEALLGALPDAVESKVRSQWQTLESLIDQCQEQNQLNAVCSANFQELLGSVFNPNQHTYSAQP</sequence>